<dbReference type="HOGENOM" id="CLU_1690145_0_0_1"/>
<evidence type="ECO:0000313" key="2">
    <source>
        <dbReference type="Proteomes" id="UP000000600"/>
    </source>
</evidence>
<name>A0DY47_PARTE</name>
<dbReference type="RefSeq" id="XP_001455361.1">
    <property type="nucleotide sequence ID" value="XM_001455324.1"/>
</dbReference>
<dbReference type="OrthoDB" id="10251727at2759"/>
<dbReference type="EMBL" id="CT868649">
    <property type="protein sequence ID" value="CAK87964.1"/>
    <property type="molecule type" value="Genomic_DNA"/>
</dbReference>
<dbReference type="KEGG" id="ptm:GSPATT00002932001"/>
<accession>A0DY47</accession>
<sequence length="156" mass="18401">MGKNIEQEEGERKQTKEQVLTIKKTRIIKIGQSLRKLVTLDQKQIKKAINAILKYRESTHTANILDIKDDFIYLEIVLNKQPIRYSLRPVQIKLPNTIYNQEMNSKFCIISTNPQRQFKDQICEFDIPLIQKVIGYSKLNKKYPNLHRQEKTTLSI</sequence>
<gene>
    <name evidence="1" type="ORF">GSPATT00002932001</name>
</gene>
<dbReference type="GeneID" id="5041156"/>
<proteinExistence type="predicted"/>
<dbReference type="AlphaFoldDB" id="A0DY47"/>
<dbReference type="STRING" id="5888.A0DY47"/>
<evidence type="ECO:0000313" key="1">
    <source>
        <dbReference type="EMBL" id="CAK87964.1"/>
    </source>
</evidence>
<protein>
    <submittedName>
        <fullName evidence="1">Uncharacterized protein</fullName>
    </submittedName>
</protein>
<dbReference type="InParanoid" id="A0DY47"/>
<organism evidence="1 2">
    <name type="scientific">Paramecium tetraurelia</name>
    <dbReference type="NCBI Taxonomy" id="5888"/>
    <lineage>
        <taxon>Eukaryota</taxon>
        <taxon>Sar</taxon>
        <taxon>Alveolata</taxon>
        <taxon>Ciliophora</taxon>
        <taxon>Intramacronucleata</taxon>
        <taxon>Oligohymenophorea</taxon>
        <taxon>Peniculida</taxon>
        <taxon>Parameciidae</taxon>
        <taxon>Paramecium</taxon>
    </lineage>
</organism>
<keyword evidence="2" id="KW-1185">Reference proteome</keyword>
<reference evidence="1 2" key="1">
    <citation type="journal article" date="2006" name="Nature">
        <title>Global trends of whole-genome duplications revealed by the ciliate Paramecium tetraurelia.</title>
        <authorList>
            <consortium name="Genoscope"/>
            <person name="Aury J.-M."/>
            <person name="Jaillon O."/>
            <person name="Duret L."/>
            <person name="Noel B."/>
            <person name="Jubin C."/>
            <person name="Porcel B.M."/>
            <person name="Segurens B."/>
            <person name="Daubin V."/>
            <person name="Anthouard V."/>
            <person name="Aiach N."/>
            <person name="Arnaiz O."/>
            <person name="Billaut A."/>
            <person name="Beisson J."/>
            <person name="Blanc I."/>
            <person name="Bouhouche K."/>
            <person name="Camara F."/>
            <person name="Duharcourt S."/>
            <person name="Guigo R."/>
            <person name="Gogendeau D."/>
            <person name="Katinka M."/>
            <person name="Keller A.-M."/>
            <person name="Kissmehl R."/>
            <person name="Klotz C."/>
            <person name="Koll F."/>
            <person name="Le Moue A."/>
            <person name="Lepere C."/>
            <person name="Malinsky S."/>
            <person name="Nowacki M."/>
            <person name="Nowak J.K."/>
            <person name="Plattner H."/>
            <person name="Poulain J."/>
            <person name="Ruiz F."/>
            <person name="Serrano V."/>
            <person name="Zagulski M."/>
            <person name="Dessen P."/>
            <person name="Betermier M."/>
            <person name="Weissenbach J."/>
            <person name="Scarpelli C."/>
            <person name="Schachter V."/>
            <person name="Sperling L."/>
            <person name="Meyer E."/>
            <person name="Cohen J."/>
            <person name="Wincker P."/>
        </authorList>
    </citation>
    <scope>NUCLEOTIDE SEQUENCE [LARGE SCALE GENOMIC DNA]</scope>
    <source>
        <strain evidence="1 2">Stock d4-2</strain>
    </source>
</reference>
<dbReference type="Proteomes" id="UP000000600">
    <property type="component" value="Unassembled WGS sequence"/>
</dbReference>
<dbReference type="eggNOG" id="KOG1685">
    <property type="taxonomic scope" value="Eukaryota"/>
</dbReference>